<gene>
    <name evidence="2" type="ORF">H6G24_13615</name>
</gene>
<reference evidence="2 3" key="1">
    <citation type="journal article" date="2020" name="ISME J.">
        <title>Comparative genomics reveals insights into cyanobacterial evolution and habitat adaptation.</title>
        <authorList>
            <person name="Chen M.Y."/>
            <person name="Teng W.K."/>
            <person name="Zhao L."/>
            <person name="Hu C.X."/>
            <person name="Zhou Y.K."/>
            <person name="Han B.P."/>
            <person name="Song L.R."/>
            <person name="Shu W.S."/>
        </authorList>
    </citation>
    <scope>NUCLEOTIDE SEQUENCE [LARGE SCALE GENOMIC DNA]</scope>
    <source>
        <strain evidence="2 3">FACHB-288</strain>
    </source>
</reference>
<protein>
    <submittedName>
        <fullName evidence="2">DUF2357 domain-containing protein</fullName>
    </submittedName>
</protein>
<dbReference type="Pfam" id="PF09823">
    <property type="entry name" value="DUF2357"/>
    <property type="match status" value="1"/>
</dbReference>
<name>A0ABR8AAR6_9CYAN</name>
<organism evidence="2 3">
    <name type="scientific">Calothrix parietina FACHB-288</name>
    <dbReference type="NCBI Taxonomy" id="2692896"/>
    <lineage>
        <taxon>Bacteria</taxon>
        <taxon>Bacillati</taxon>
        <taxon>Cyanobacteriota</taxon>
        <taxon>Cyanophyceae</taxon>
        <taxon>Nostocales</taxon>
        <taxon>Calotrichaceae</taxon>
        <taxon>Calothrix</taxon>
    </lineage>
</organism>
<keyword evidence="3" id="KW-1185">Reference proteome</keyword>
<sequence length="524" mass="61700">MRLYPSLFAYLNESPVPIGTLLHPRDRPIIALDPKEELSASSFLIPIADRVYEIAFPYLKPTDISQHPQQLEYVFPVKISGHIYHLHITDEVLDIETIKDTQEITEWENILEQRLDNTTSFLIRILVGNFTNIFDNHQSRQPTILVSQLQQKLNQFNVDEANIPIVISLERRYQLRRKLEAIASHLRHQLRRQAELIPLGRIQEMDSYCLRDYIRRPGSTPAEKAGAKQQLMGIQRYQDFNTAENKFLVYFSQILYFNCYQYQRSGASQYLEEIRKFSLTIDLFKQQPVVQDIQDRRYQFTKPNYVLQQNPIYRSFYQAYLEYIQKKYEKERLWSFRNYLLADSIYVLLTAALLRFQNIGFAANLKITGTSVPEQGRYIDKRENLAVKVFLKNQVYVFSLKKTSEEFSSDLLLTVDIHQLDSAQLEFQQLVFPIWVFWYRPSNNALTQINQYLNNLMNVHSIKKAWIFYLQVPPNQFSPNGIIQSYTNSKLTVVQLPDIITTHGFSQIFVLITHLIQRALEFPV</sequence>
<evidence type="ECO:0000259" key="1">
    <source>
        <dbReference type="Pfam" id="PF09823"/>
    </source>
</evidence>
<evidence type="ECO:0000313" key="2">
    <source>
        <dbReference type="EMBL" id="MBD2196525.1"/>
    </source>
</evidence>
<comment type="caution">
    <text evidence="2">The sequence shown here is derived from an EMBL/GenBank/DDBJ whole genome shotgun (WGS) entry which is preliminary data.</text>
</comment>
<dbReference type="RefSeq" id="WP_190547184.1">
    <property type="nucleotide sequence ID" value="NZ_CAWPNO010000050.1"/>
</dbReference>
<dbReference type="Proteomes" id="UP000658514">
    <property type="component" value="Unassembled WGS sequence"/>
</dbReference>
<feature type="domain" description="DUF2357" evidence="1">
    <location>
        <begin position="171"/>
        <end position="320"/>
    </location>
</feature>
<proteinExistence type="predicted"/>
<evidence type="ECO:0000313" key="3">
    <source>
        <dbReference type="Proteomes" id="UP000658514"/>
    </source>
</evidence>
<accession>A0ABR8AAR6</accession>
<dbReference type="InterPro" id="IPR018633">
    <property type="entry name" value="DUF2357"/>
</dbReference>
<dbReference type="EMBL" id="JACJQH010000019">
    <property type="protein sequence ID" value="MBD2196525.1"/>
    <property type="molecule type" value="Genomic_DNA"/>
</dbReference>